<evidence type="ECO:0008006" key="9">
    <source>
        <dbReference type="Google" id="ProtNLM"/>
    </source>
</evidence>
<dbReference type="EMBL" id="JPDN02000003">
    <property type="protein sequence ID" value="PON29982.1"/>
    <property type="molecule type" value="Genomic_DNA"/>
</dbReference>
<keyword evidence="4 6" id="KW-0472">Membrane</keyword>
<sequence length="372" mass="41761">MATTTTHVAATATSHGAFPACTTAVPGKYGQVPLDACNSSYNAIPEFIPAVVVSVLFGTLTLIHIIEAVVYKKGYTWVLIMGSAWETAAFILHVLGAHNQQNVAFATVWQILFLLAPLWINAFVYMTFARIVHFYMPDRKVWIIKASQISKLFVFADFFSFVVQAVGGVMVSPGSSASVQQTGLHVYEGGIGIQELFIIIFLGLMITFHIRFVKLTQGRLLLPEEVNLNEENQGRLDKNFEDPNGCFWLLYALYAVLAFITMRIIYRLIEFTKGLDPSVNALPFHEYYFYALDAFPMMAALLILAIFHPGRFIRGPNSSLRDATRAEKKIKKAEKKERTQAKKEQKQMAKEAKQEQKRLDKEAKRGGFSDQA</sequence>
<dbReference type="GO" id="GO:0016020">
    <property type="term" value="C:membrane"/>
    <property type="evidence" value="ECO:0007669"/>
    <property type="project" value="UniProtKB-SubCell"/>
</dbReference>
<evidence type="ECO:0000256" key="1">
    <source>
        <dbReference type="ARBA" id="ARBA00004141"/>
    </source>
</evidence>
<gene>
    <name evidence="7" type="ORF">TGAM01_v201348</name>
</gene>
<protein>
    <recommendedName>
        <fullName evidence="9">RTA1 domain-containing protein</fullName>
    </recommendedName>
</protein>
<evidence type="ECO:0000313" key="7">
    <source>
        <dbReference type="EMBL" id="PON29982.1"/>
    </source>
</evidence>
<name>A0A2P5A0C8_9HYPO</name>
<dbReference type="Pfam" id="PF04479">
    <property type="entry name" value="RTA1"/>
    <property type="match status" value="1"/>
</dbReference>
<feature type="transmembrane region" description="Helical" evidence="6">
    <location>
        <begin position="245"/>
        <end position="267"/>
    </location>
</feature>
<accession>A0A2P5A0C8</accession>
<keyword evidence="8" id="KW-1185">Reference proteome</keyword>
<feature type="transmembrane region" description="Helical" evidence="6">
    <location>
        <begin position="152"/>
        <end position="171"/>
    </location>
</feature>
<comment type="subcellular location">
    <subcellularLocation>
        <location evidence="1">Membrane</location>
        <topology evidence="1">Multi-pass membrane protein</topology>
    </subcellularLocation>
</comment>
<reference evidence="7 8" key="1">
    <citation type="journal article" date="2016" name="Genome Announc.">
        <title>Draft Whole-Genome Sequence of Trichoderma gamsii T6085, a Promising Biocontrol Agent of Fusarium Head Blight on Wheat.</title>
        <authorList>
            <person name="Baroncelli R."/>
            <person name="Zapparata A."/>
            <person name="Piaggeschi G."/>
            <person name="Sarrocco S."/>
            <person name="Vannacci G."/>
        </authorList>
    </citation>
    <scope>NUCLEOTIDE SEQUENCE [LARGE SCALE GENOMIC DNA]</scope>
    <source>
        <strain evidence="7 8">T6085</strain>
    </source>
</reference>
<keyword evidence="3 6" id="KW-1133">Transmembrane helix</keyword>
<feature type="transmembrane region" description="Helical" evidence="6">
    <location>
        <begin position="287"/>
        <end position="307"/>
    </location>
</feature>
<evidence type="ECO:0000256" key="4">
    <source>
        <dbReference type="ARBA" id="ARBA00023136"/>
    </source>
</evidence>
<dbReference type="STRING" id="398673.A0A2P5A0C8"/>
<evidence type="ECO:0000256" key="2">
    <source>
        <dbReference type="ARBA" id="ARBA00022692"/>
    </source>
</evidence>
<dbReference type="PANTHER" id="PTHR31465">
    <property type="entry name" value="PROTEIN RTA1-RELATED"/>
    <property type="match status" value="1"/>
</dbReference>
<organism evidence="7 8">
    <name type="scientific">Trichoderma gamsii</name>
    <dbReference type="NCBI Taxonomy" id="398673"/>
    <lineage>
        <taxon>Eukaryota</taxon>
        <taxon>Fungi</taxon>
        <taxon>Dikarya</taxon>
        <taxon>Ascomycota</taxon>
        <taxon>Pezizomycotina</taxon>
        <taxon>Sordariomycetes</taxon>
        <taxon>Hypocreomycetidae</taxon>
        <taxon>Hypocreales</taxon>
        <taxon>Hypocreaceae</taxon>
        <taxon>Trichoderma</taxon>
    </lineage>
</organism>
<evidence type="ECO:0000256" key="3">
    <source>
        <dbReference type="ARBA" id="ARBA00022989"/>
    </source>
</evidence>
<dbReference type="PANTHER" id="PTHR31465:SF15">
    <property type="entry name" value="LIPID TRANSPORTER ATNI-RELATED"/>
    <property type="match status" value="1"/>
</dbReference>
<proteinExistence type="predicted"/>
<dbReference type="InterPro" id="IPR007568">
    <property type="entry name" value="RTA1"/>
</dbReference>
<comment type="caution">
    <text evidence="7">The sequence shown here is derived from an EMBL/GenBank/DDBJ whole genome shotgun (WGS) entry which is preliminary data.</text>
</comment>
<evidence type="ECO:0000256" key="6">
    <source>
        <dbReference type="SAM" id="Phobius"/>
    </source>
</evidence>
<dbReference type="GeneID" id="29984793"/>
<feature type="region of interest" description="Disordered" evidence="5">
    <location>
        <begin position="323"/>
        <end position="372"/>
    </location>
</feature>
<evidence type="ECO:0000313" key="8">
    <source>
        <dbReference type="Proteomes" id="UP000054821"/>
    </source>
</evidence>
<keyword evidence="2 6" id="KW-0812">Transmembrane</keyword>
<feature type="compositionally biased region" description="Basic and acidic residues" evidence="5">
    <location>
        <begin position="334"/>
        <end position="372"/>
    </location>
</feature>
<dbReference type="Proteomes" id="UP000054821">
    <property type="component" value="Unassembled WGS sequence"/>
</dbReference>
<feature type="transmembrane region" description="Helical" evidence="6">
    <location>
        <begin position="191"/>
        <end position="210"/>
    </location>
</feature>
<feature type="transmembrane region" description="Helical" evidence="6">
    <location>
        <begin position="47"/>
        <end position="70"/>
    </location>
</feature>
<evidence type="ECO:0000256" key="5">
    <source>
        <dbReference type="SAM" id="MobiDB-lite"/>
    </source>
</evidence>
<dbReference type="RefSeq" id="XP_018661978.1">
    <property type="nucleotide sequence ID" value="XM_018804710.1"/>
</dbReference>
<dbReference type="AlphaFoldDB" id="A0A2P5A0C8"/>
<feature type="transmembrane region" description="Helical" evidence="6">
    <location>
        <begin position="108"/>
        <end position="132"/>
    </location>
</feature>
<feature type="transmembrane region" description="Helical" evidence="6">
    <location>
        <begin position="77"/>
        <end position="96"/>
    </location>
</feature>